<dbReference type="InterPro" id="IPR010290">
    <property type="entry name" value="TM_effector"/>
</dbReference>
<organism evidence="9 10">
    <name type="scientific">Streptomyces lacrimifluminis</name>
    <dbReference type="NCBI Taxonomy" id="1500077"/>
    <lineage>
        <taxon>Bacteria</taxon>
        <taxon>Bacillati</taxon>
        <taxon>Actinomycetota</taxon>
        <taxon>Actinomycetes</taxon>
        <taxon>Kitasatosporales</taxon>
        <taxon>Streptomycetaceae</taxon>
        <taxon>Streptomyces</taxon>
    </lineage>
</organism>
<dbReference type="AlphaFoldDB" id="A0A917P0L5"/>
<comment type="caution">
    <text evidence="9">The sequence shown here is derived from an EMBL/GenBank/DDBJ whole genome shotgun (WGS) entry which is preliminary data.</text>
</comment>
<evidence type="ECO:0000256" key="3">
    <source>
        <dbReference type="ARBA" id="ARBA00022475"/>
    </source>
</evidence>
<feature type="transmembrane region" description="Helical" evidence="7">
    <location>
        <begin position="302"/>
        <end position="320"/>
    </location>
</feature>
<feature type="transmembrane region" description="Helical" evidence="7">
    <location>
        <begin position="62"/>
        <end position="83"/>
    </location>
</feature>
<keyword evidence="10" id="KW-1185">Reference proteome</keyword>
<comment type="subcellular location">
    <subcellularLocation>
        <location evidence="1">Cell membrane</location>
        <topology evidence="1">Multi-pass membrane protein</topology>
    </subcellularLocation>
</comment>
<dbReference type="PANTHER" id="PTHR23513">
    <property type="entry name" value="INTEGRAL MEMBRANE EFFLUX PROTEIN-RELATED"/>
    <property type="match status" value="1"/>
</dbReference>
<dbReference type="GO" id="GO:0022857">
    <property type="term" value="F:transmembrane transporter activity"/>
    <property type="evidence" value="ECO:0007669"/>
    <property type="project" value="InterPro"/>
</dbReference>
<reference evidence="9" key="2">
    <citation type="submission" date="2020-09" db="EMBL/GenBank/DDBJ databases">
        <authorList>
            <person name="Sun Q."/>
            <person name="Zhou Y."/>
        </authorList>
    </citation>
    <scope>NUCLEOTIDE SEQUENCE</scope>
    <source>
        <strain evidence="9">CGMCC 4.7272</strain>
    </source>
</reference>
<dbReference type="SUPFAM" id="SSF103473">
    <property type="entry name" value="MFS general substrate transporter"/>
    <property type="match status" value="1"/>
</dbReference>
<feature type="transmembrane region" description="Helical" evidence="7">
    <location>
        <begin position="393"/>
        <end position="413"/>
    </location>
</feature>
<dbReference type="RefSeq" id="WP_308437456.1">
    <property type="nucleotide sequence ID" value="NZ_BAABER010000027.1"/>
</dbReference>
<feature type="transmembrane region" description="Helical" evidence="7">
    <location>
        <begin position="326"/>
        <end position="352"/>
    </location>
</feature>
<sequence>MPSVPFAVPDSGRPVPPSLWRDRDFRRLWVGQTASQLGEHTTLVVLPLFAVLTLDAGAGQLGVLRAVGQTPVLLLALVVGAWVDRWRTRTVMVLTDIGRTLALGAAAMAGLFGWLGLPALFVVAFAVGALSVFFDVAYQACLVRLVKREQLVRGNSALEGSRSAAQIGGPALGGALVALLSAPTAAATSALFFGLSFLSIRRIRRIESIPEHSERPSRLGRRIHEGLRFVVGDPWLRAVCLASAAFQFSFAAVMTVYLLFLPRELHLSGTAVGLALAATGPGALLGSMLAARLPSRFGHGTVLVSAAVLGDGVFLCVPALGGSPAVTVPVLLLAGFVFGTGSQLVTVTVMAVRQAVTPNGMQGRAAATITFVGMGLAPFGSLLGGFLAQEWGLRTSLLVTAAGMMLSPVLMAFSPLGRLGRKLPASHDDVS</sequence>
<reference evidence="9" key="1">
    <citation type="journal article" date="2014" name="Int. J. Syst. Evol. Microbiol.">
        <title>Complete genome sequence of Corynebacterium casei LMG S-19264T (=DSM 44701T), isolated from a smear-ripened cheese.</title>
        <authorList>
            <consortium name="US DOE Joint Genome Institute (JGI-PGF)"/>
            <person name="Walter F."/>
            <person name="Albersmeier A."/>
            <person name="Kalinowski J."/>
            <person name="Ruckert C."/>
        </authorList>
    </citation>
    <scope>NUCLEOTIDE SEQUENCE</scope>
    <source>
        <strain evidence="9">CGMCC 4.7272</strain>
    </source>
</reference>
<evidence type="ECO:0000256" key="5">
    <source>
        <dbReference type="ARBA" id="ARBA00022989"/>
    </source>
</evidence>
<evidence type="ECO:0000256" key="1">
    <source>
        <dbReference type="ARBA" id="ARBA00004651"/>
    </source>
</evidence>
<evidence type="ECO:0000256" key="4">
    <source>
        <dbReference type="ARBA" id="ARBA00022692"/>
    </source>
</evidence>
<accession>A0A917P0L5</accession>
<dbReference type="CDD" id="cd06173">
    <property type="entry name" value="MFS_MefA_like"/>
    <property type="match status" value="1"/>
</dbReference>
<dbReference type="InterPro" id="IPR020846">
    <property type="entry name" value="MFS_dom"/>
</dbReference>
<evidence type="ECO:0000256" key="7">
    <source>
        <dbReference type="SAM" id="Phobius"/>
    </source>
</evidence>
<evidence type="ECO:0000313" key="10">
    <source>
        <dbReference type="Proteomes" id="UP000625682"/>
    </source>
</evidence>
<dbReference type="Pfam" id="PF05977">
    <property type="entry name" value="MFS_3"/>
    <property type="match status" value="1"/>
</dbReference>
<evidence type="ECO:0000256" key="2">
    <source>
        <dbReference type="ARBA" id="ARBA00022448"/>
    </source>
</evidence>
<keyword evidence="6 7" id="KW-0472">Membrane</keyword>
<evidence type="ECO:0000256" key="6">
    <source>
        <dbReference type="ARBA" id="ARBA00023136"/>
    </source>
</evidence>
<dbReference type="PANTHER" id="PTHR23513:SF6">
    <property type="entry name" value="MAJOR FACILITATOR SUPERFAMILY ASSOCIATED DOMAIN-CONTAINING PROTEIN"/>
    <property type="match status" value="1"/>
</dbReference>
<name>A0A917P0L5_9ACTN</name>
<dbReference type="GO" id="GO:0005886">
    <property type="term" value="C:plasma membrane"/>
    <property type="evidence" value="ECO:0007669"/>
    <property type="project" value="UniProtKB-SubCell"/>
</dbReference>
<feature type="transmembrane region" description="Helical" evidence="7">
    <location>
        <begin position="103"/>
        <end position="134"/>
    </location>
</feature>
<feature type="transmembrane region" description="Helical" evidence="7">
    <location>
        <begin position="266"/>
        <end position="290"/>
    </location>
</feature>
<keyword evidence="2" id="KW-0813">Transport</keyword>
<feature type="transmembrane region" description="Helical" evidence="7">
    <location>
        <begin position="364"/>
        <end position="387"/>
    </location>
</feature>
<protein>
    <submittedName>
        <fullName evidence="9">MFS transporter</fullName>
    </submittedName>
</protein>
<dbReference type="PROSITE" id="PS50850">
    <property type="entry name" value="MFS"/>
    <property type="match status" value="1"/>
</dbReference>
<keyword evidence="3" id="KW-1003">Cell membrane</keyword>
<gene>
    <name evidence="9" type="ORF">GCM10012282_44000</name>
</gene>
<dbReference type="EMBL" id="BMMU01000014">
    <property type="protein sequence ID" value="GGJ42363.1"/>
    <property type="molecule type" value="Genomic_DNA"/>
</dbReference>
<dbReference type="Gene3D" id="1.20.1250.20">
    <property type="entry name" value="MFS general substrate transporter like domains"/>
    <property type="match status" value="1"/>
</dbReference>
<feature type="transmembrane region" description="Helical" evidence="7">
    <location>
        <begin position="238"/>
        <end position="260"/>
    </location>
</feature>
<evidence type="ECO:0000259" key="8">
    <source>
        <dbReference type="PROSITE" id="PS50850"/>
    </source>
</evidence>
<evidence type="ECO:0000313" key="9">
    <source>
        <dbReference type="EMBL" id="GGJ42363.1"/>
    </source>
</evidence>
<dbReference type="InterPro" id="IPR036259">
    <property type="entry name" value="MFS_trans_sf"/>
</dbReference>
<keyword evidence="4 7" id="KW-0812">Transmembrane</keyword>
<feature type="transmembrane region" description="Helical" evidence="7">
    <location>
        <begin position="171"/>
        <end position="198"/>
    </location>
</feature>
<proteinExistence type="predicted"/>
<feature type="domain" description="Major facilitator superfamily (MFS) profile" evidence="8">
    <location>
        <begin position="235"/>
        <end position="431"/>
    </location>
</feature>
<keyword evidence="5 7" id="KW-1133">Transmembrane helix</keyword>
<dbReference type="Proteomes" id="UP000625682">
    <property type="component" value="Unassembled WGS sequence"/>
</dbReference>